<evidence type="ECO:0000256" key="2">
    <source>
        <dbReference type="SAM" id="MobiDB-lite"/>
    </source>
</evidence>
<dbReference type="Gene3D" id="1.10.510.10">
    <property type="entry name" value="Transferase(Phosphotransferase) domain 1"/>
    <property type="match status" value="3"/>
</dbReference>
<proteinExistence type="predicted"/>
<feature type="compositionally biased region" description="Polar residues" evidence="2">
    <location>
        <begin position="66"/>
        <end position="80"/>
    </location>
</feature>
<dbReference type="PROSITE" id="PS50011">
    <property type="entry name" value="PROTEIN_KINASE_DOM"/>
    <property type="match status" value="1"/>
</dbReference>
<dbReference type="GO" id="GO:0004672">
    <property type="term" value="F:protein kinase activity"/>
    <property type="evidence" value="ECO:0007669"/>
    <property type="project" value="InterPro"/>
</dbReference>
<dbReference type="AlphaFoldDB" id="A0A4S4ERB4"/>
<dbReference type="Proteomes" id="UP000306102">
    <property type="component" value="Unassembled WGS sequence"/>
</dbReference>
<dbReference type="PROSITE" id="PS00107">
    <property type="entry name" value="PROTEIN_KINASE_ATP"/>
    <property type="match status" value="1"/>
</dbReference>
<dbReference type="InterPro" id="IPR001245">
    <property type="entry name" value="Ser-Thr/Tyr_kinase_cat_dom"/>
</dbReference>
<evidence type="ECO:0000256" key="1">
    <source>
        <dbReference type="PROSITE-ProRule" id="PRU10141"/>
    </source>
</evidence>
<feature type="region of interest" description="Disordered" evidence="2">
    <location>
        <begin position="1"/>
        <end position="80"/>
    </location>
</feature>
<comment type="caution">
    <text evidence="4">The sequence shown here is derived from an EMBL/GenBank/DDBJ whole genome shotgun (WGS) entry which is preliminary data.</text>
</comment>
<keyword evidence="5" id="KW-1185">Reference proteome</keyword>
<evidence type="ECO:0000259" key="3">
    <source>
        <dbReference type="PROSITE" id="PS50011"/>
    </source>
</evidence>
<dbReference type="PROSITE" id="PS00109">
    <property type="entry name" value="PROTEIN_KINASE_TYR"/>
    <property type="match status" value="1"/>
</dbReference>
<gene>
    <name evidence="4" type="ORF">TEA_028593</name>
</gene>
<dbReference type="InterPro" id="IPR011009">
    <property type="entry name" value="Kinase-like_dom_sf"/>
</dbReference>
<accession>A0A4S4ERB4</accession>
<dbReference type="STRING" id="542762.A0A4S4ERB4"/>
<keyword evidence="1" id="KW-0547">Nucleotide-binding</keyword>
<dbReference type="InterPro" id="IPR008266">
    <property type="entry name" value="Tyr_kinase_AS"/>
</dbReference>
<reference evidence="4 5" key="1">
    <citation type="journal article" date="2018" name="Proc. Natl. Acad. Sci. U.S.A.">
        <title>Draft genome sequence of Camellia sinensis var. sinensis provides insights into the evolution of the tea genome and tea quality.</title>
        <authorList>
            <person name="Wei C."/>
            <person name="Yang H."/>
            <person name="Wang S."/>
            <person name="Zhao J."/>
            <person name="Liu C."/>
            <person name="Gao L."/>
            <person name="Xia E."/>
            <person name="Lu Y."/>
            <person name="Tai Y."/>
            <person name="She G."/>
            <person name="Sun J."/>
            <person name="Cao H."/>
            <person name="Tong W."/>
            <person name="Gao Q."/>
            <person name="Li Y."/>
            <person name="Deng W."/>
            <person name="Jiang X."/>
            <person name="Wang W."/>
            <person name="Chen Q."/>
            <person name="Zhang S."/>
            <person name="Li H."/>
            <person name="Wu J."/>
            <person name="Wang P."/>
            <person name="Li P."/>
            <person name="Shi C."/>
            <person name="Zheng F."/>
            <person name="Jian J."/>
            <person name="Huang B."/>
            <person name="Shan D."/>
            <person name="Shi M."/>
            <person name="Fang C."/>
            <person name="Yue Y."/>
            <person name="Li F."/>
            <person name="Li D."/>
            <person name="Wei S."/>
            <person name="Han B."/>
            <person name="Jiang C."/>
            <person name="Yin Y."/>
            <person name="Xia T."/>
            <person name="Zhang Z."/>
            <person name="Bennetzen J.L."/>
            <person name="Zhao S."/>
            <person name="Wan X."/>
        </authorList>
    </citation>
    <scope>NUCLEOTIDE SEQUENCE [LARGE SCALE GENOMIC DNA]</scope>
    <source>
        <strain evidence="5">cv. Shuchazao</strain>
        <tissue evidence="4">Leaf</tissue>
    </source>
</reference>
<evidence type="ECO:0000313" key="4">
    <source>
        <dbReference type="EMBL" id="THG19340.1"/>
    </source>
</evidence>
<dbReference type="PANTHER" id="PTHR47987:SF7">
    <property type="entry name" value="PROTEIN KINASE SUPERFAMILY PROTEIN"/>
    <property type="match status" value="1"/>
</dbReference>
<dbReference type="InterPro" id="IPR000719">
    <property type="entry name" value="Prot_kinase_dom"/>
</dbReference>
<dbReference type="GO" id="GO:0005524">
    <property type="term" value="F:ATP binding"/>
    <property type="evidence" value="ECO:0007669"/>
    <property type="project" value="UniProtKB-UniRule"/>
</dbReference>
<name>A0A4S4ERB4_CAMSN</name>
<feature type="binding site" evidence="1">
    <location>
        <position position="260"/>
    </location>
    <ligand>
        <name>ATP</name>
        <dbReference type="ChEBI" id="CHEBI:30616"/>
    </ligand>
</feature>
<dbReference type="EMBL" id="SDRB02002477">
    <property type="protein sequence ID" value="THG19340.1"/>
    <property type="molecule type" value="Genomic_DNA"/>
</dbReference>
<evidence type="ECO:0000313" key="5">
    <source>
        <dbReference type="Proteomes" id="UP000306102"/>
    </source>
</evidence>
<feature type="domain" description="Protein kinase" evidence="3">
    <location>
        <begin position="232"/>
        <end position="532"/>
    </location>
</feature>
<protein>
    <recommendedName>
        <fullName evidence="3">Protein kinase domain-containing protein</fullName>
    </recommendedName>
</protein>
<sequence length="532" mass="59666">MTISMEETQEILETTGPFDGKGSPETESLDGKESLETESYDEKEKQEEDSDDQSSPRGVLEIPISGSDSDNSSCGTSATEKSTVHRALFGENNGLHWRNLIDNIKWKSMRRFSTIPLLGGYEISRKNLRRKLGLSPGIDDESDCGDIVVPKPSWRNFTKKELADATDNFSPAKCPNFLAGMNLFPQLLTIPIANYFRKIIDPQQLTSLATFAIKSVVILLSHVSVCSFEFWILIEKLIGEGGHAEVYKGCLSDGLVVAVKRITKKEKNDEDRVGDFLSELGIIAHINHPNAAKLIGFGVDGGLHLVLQFSPHGSLASVLHGAFSIPYFCLHFLHFAATFGKLKTNNLNIEIYETHLFLQYKLLLIRFEVEQQRFNISGATEKLDWKRRFKVALGVAEGLQYLHCECQRRIIHRDITASNILLTEDYEPQAKPLLEENNVNDLADPSLRDAYDNGEMKRVMSIALACIHHLPSTRPNMNRVVQLLRGEGGQVELKQRSMVGGRAMVLDDSDLEDYTSASYLSDLDRHRQLLLE</sequence>
<dbReference type="SUPFAM" id="SSF56112">
    <property type="entry name" value="Protein kinase-like (PK-like)"/>
    <property type="match status" value="1"/>
</dbReference>
<dbReference type="InterPro" id="IPR046958">
    <property type="entry name" value="RBK1/2/STUNTED"/>
</dbReference>
<feature type="compositionally biased region" description="Basic and acidic residues" evidence="2">
    <location>
        <begin position="29"/>
        <end position="46"/>
    </location>
</feature>
<dbReference type="InterPro" id="IPR017441">
    <property type="entry name" value="Protein_kinase_ATP_BS"/>
</dbReference>
<keyword evidence="1" id="KW-0067">ATP-binding</keyword>
<dbReference type="Pfam" id="PF07714">
    <property type="entry name" value="PK_Tyr_Ser-Thr"/>
    <property type="match status" value="1"/>
</dbReference>
<dbReference type="PANTHER" id="PTHR47987">
    <property type="entry name" value="OS08G0249100 PROTEIN"/>
    <property type="match status" value="1"/>
</dbReference>
<organism evidence="4 5">
    <name type="scientific">Camellia sinensis var. sinensis</name>
    <name type="common">China tea</name>
    <dbReference type="NCBI Taxonomy" id="542762"/>
    <lineage>
        <taxon>Eukaryota</taxon>
        <taxon>Viridiplantae</taxon>
        <taxon>Streptophyta</taxon>
        <taxon>Embryophyta</taxon>
        <taxon>Tracheophyta</taxon>
        <taxon>Spermatophyta</taxon>
        <taxon>Magnoliopsida</taxon>
        <taxon>eudicotyledons</taxon>
        <taxon>Gunneridae</taxon>
        <taxon>Pentapetalae</taxon>
        <taxon>asterids</taxon>
        <taxon>Ericales</taxon>
        <taxon>Theaceae</taxon>
        <taxon>Camellia</taxon>
    </lineage>
</organism>